<name>A0ABU4HQG7_9ACTN</name>
<organism evidence="2 3">
    <name type="scientific">Conexibacter stalactiti</name>
    <dbReference type="NCBI Taxonomy" id="1940611"/>
    <lineage>
        <taxon>Bacteria</taxon>
        <taxon>Bacillati</taxon>
        <taxon>Actinomycetota</taxon>
        <taxon>Thermoleophilia</taxon>
        <taxon>Solirubrobacterales</taxon>
        <taxon>Conexibacteraceae</taxon>
        <taxon>Conexibacter</taxon>
    </lineage>
</organism>
<comment type="caution">
    <text evidence="2">The sequence shown here is derived from an EMBL/GenBank/DDBJ whole genome shotgun (WGS) entry which is preliminary data.</text>
</comment>
<protein>
    <submittedName>
        <fullName evidence="2">Uncharacterized protein</fullName>
    </submittedName>
</protein>
<dbReference type="Proteomes" id="UP001284601">
    <property type="component" value="Unassembled WGS sequence"/>
</dbReference>
<evidence type="ECO:0000313" key="3">
    <source>
        <dbReference type="Proteomes" id="UP001284601"/>
    </source>
</evidence>
<evidence type="ECO:0000313" key="2">
    <source>
        <dbReference type="EMBL" id="MDW5595562.1"/>
    </source>
</evidence>
<gene>
    <name evidence="2" type="ORF">R7226_14525</name>
</gene>
<feature type="region of interest" description="Disordered" evidence="1">
    <location>
        <begin position="39"/>
        <end position="59"/>
    </location>
</feature>
<dbReference type="RefSeq" id="WP_318597899.1">
    <property type="nucleotide sequence ID" value="NZ_JAWSTH010000035.1"/>
</dbReference>
<reference evidence="2 3" key="2">
    <citation type="submission" date="2023-10" db="EMBL/GenBank/DDBJ databases">
        <authorList>
            <person name="Han X.F."/>
        </authorList>
    </citation>
    <scope>NUCLEOTIDE SEQUENCE [LARGE SCALE GENOMIC DNA]</scope>
    <source>
        <strain evidence="2 3">KCTC 39840</strain>
    </source>
</reference>
<proteinExistence type="predicted"/>
<accession>A0ABU4HQG7</accession>
<dbReference type="EMBL" id="JAWSTH010000035">
    <property type="protein sequence ID" value="MDW5595562.1"/>
    <property type="molecule type" value="Genomic_DNA"/>
</dbReference>
<sequence>MSERPRTATANTALRATANEVAAETPDLLALIDAHLATAQPHPAGTTDRLLAQDRSRGV</sequence>
<reference evidence="3" key="1">
    <citation type="submission" date="2023-07" db="EMBL/GenBank/DDBJ databases">
        <title>Conexibacter stalactiti sp. nov., isolated from stalactites in a lava cave and emended description of the genus Conexibacter.</title>
        <authorList>
            <person name="Lee S.D."/>
        </authorList>
    </citation>
    <scope>NUCLEOTIDE SEQUENCE [LARGE SCALE GENOMIC DNA]</scope>
    <source>
        <strain evidence="3">KCTC 39840</strain>
    </source>
</reference>
<keyword evidence="3" id="KW-1185">Reference proteome</keyword>
<evidence type="ECO:0000256" key="1">
    <source>
        <dbReference type="SAM" id="MobiDB-lite"/>
    </source>
</evidence>